<dbReference type="RefSeq" id="WP_345567236.1">
    <property type="nucleotide sequence ID" value="NZ_BAAAZX010000018.1"/>
</dbReference>
<keyword evidence="1" id="KW-0812">Transmembrane</keyword>
<dbReference type="Proteomes" id="UP001500456">
    <property type="component" value="Unassembled WGS sequence"/>
</dbReference>
<gene>
    <name evidence="2" type="ORF">GCM10022232_57920</name>
</gene>
<name>A0ABP7SBN3_9ACTN</name>
<organism evidence="2 3">
    <name type="scientific">Streptomyces plumbiresistens</name>
    <dbReference type="NCBI Taxonomy" id="511811"/>
    <lineage>
        <taxon>Bacteria</taxon>
        <taxon>Bacillati</taxon>
        <taxon>Actinomycetota</taxon>
        <taxon>Actinomycetes</taxon>
        <taxon>Kitasatosporales</taxon>
        <taxon>Streptomycetaceae</taxon>
        <taxon>Streptomyces</taxon>
    </lineage>
</organism>
<evidence type="ECO:0000313" key="2">
    <source>
        <dbReference type="EMBL" id="GAA4009549.1"/>
    </source>
</evidence>
<protein>
    <submittedName>
        <fullName evidence="2">Uncharacterized protein</fullName>
    </submittedName>
</protein>
<reference evidence="3" key="1">
    <citation type="journal article" date="2019" name="Int. J. Syst. Evol. Microbiol.">
        <title>The Global Catalogue of Microorganisms (GCM) 10K type strain sequencing project: providing services to taxonomists for standard genome sequencing and annotation.</title>
        <authorList>
            <consortium name="The Broad Institute Genomics Platform"/>
            <consortium name="The Broad Institute Genome Sequencing Center for Infectious Disease"/>
            <person name="Wu L."/>
            <person name="Ma J."/>
        </authorList>
    </citation>
    <scope>NUCLEOTIDE SEQUENCE [LARGE SCALE GENOMIC DNA]</scope>
    <source>
        <strain evidence="3">JCM 16924</strain>
    </source>
</reference>
<keyword evidence="1" id="KW-0472">Membrane</keyword>
<keyword evidence="3" id="KW-1185">Reference proteome</keyword>
<evidence type="ECO:0000313" key="3">
    <source>
        <dbReference type="Proteomes" id="UP001500456"/>
    </source>
</evidence>
<proteinExistence type="predicted"/>
<evidence type="ECO:0000256" key="1">
    <source>
        <dbReference type="SAM" id="Phobius"/>
    </source>
</evidence>
<keyword evidence="1" id="KW-1133">Transmembrane helix</keyword>
<feature type="transmembrane region" description="Helical" evidence="1">
    <location>
        <begin position="12"/>
        <end position="31"/>
    </location>
</feature>
<accession>A0ABP7SBN3</accession>
<dbReference type="EMBL" id="BAAAZX010000018">
    <property type="protein sequence ID" value="GAA4009549.1"/>
    <property type="molecule type" value="Genomic_DNA"/>
</dbReference>
<sequence length="46" mass="5015">MTILASALPEFLGSFAAACALSLCTLTVRRFRGRRVDNGDRNVDTQ</sequence>
<comment type="caution">
    <text evidence="2">The sequence shown here is derived from an EMBL/GenBank/DDBJ whole genome shotgun (WGS) entry which is preliminary data.</text>
</comment>